<dbReference type="SMART" id="SM00089">
    <property type="entry name" value="PKD"/>
    <property type="match status" value="1"/>
</dbReference>
<evidence type="ECO:0000256" key="3">
    <source>
        <dbReference type="SAM" id="SignalP"/>
    </source>
</evidence>
<keyword evidence="6" id="KW-1185">Reference proteome</keyword>
<feature type="transmembrane region" description="Helical" evidence="2">
    <location>
        <begin position="619"/>
        <end position="637"/>
    </location>
</feature>
<reference evidence="5 6" key="1">
    <citation type="submission" date="2015-01" db="EMBL/GenBank/DDBJ databases">
        <title>Draft genome sequence of Leucobacter komagatae strain VKM ST2845.</title>
        <authorList>
            <person name="Karlyshev A.V."/>
            <person name="Kudryashova E.B."/>
        </authorList>
    </citation>
    <scope>NUCLEOTIDE SEQUENCE [LARGE SCALE GENOMIC DNA]</scope>
    <source>
        <strain evidence="5 6">VKM ST2845</strain>
    </source>
</reference>
<dbReference type="Gene3D" id="2.130.10.10">
    <property type="entry name" value="YVTN repeat-like/Quinoprotein amine dehydrogenase"/>
    <property type="match status" value="1"/>
</dbReference>
<dbReference type="Proteomes" id="UP000032120">
    <property type="component" value="Unassembled WGS sequence"/>
</dbReference>
<dbReference type="InterPro" id="IPR022409">
    <property type="entry name" value="PKD/Chitinase_dom"/>
</dbReference>
<dbReference type="GO" id="GO:0005509">
    <property type="term" value="F:calcium ion binding"/>
    <property type="evidence" value="ECO:0007669"/>
    <property type="project" value="InterPro"/>
</dbReference>
<proteinExistence type="predicted"/>
<gene>
    <name evidence="5" type="ORF">SD72_01450</name>
</gene>
<dbReference type="InterPro" id="IPR011044">
    <property type="entry name" value="Quino_amine_DH_bsu"/>
</dbReference>
<keyword evidence="2" id="KW-0812">Transmembrane</keyword>
<keyword evidence="2" id="KW-1133">Transmembrane helix</keyword>
<evidence type="ECO:0000256" key="2">
    <source>
        <dbReference type="SAM" id="Phobius"/>
    </source>
</evidence>
<evidence type="ECO:0000313" key="6">
    <source>
        <dbReference type="Proteomes" id="UP000032120"/>
    </source>
</evidence>
<feature type="region of interest" description="Disordered" evidence="1">
    <location>
        <begin position="590"/>
        <end position="617"/>
    </location>
</feature>
<organism evidence="5 6">
    <name type="scientific">Leucobacter komagatae</name>
    <dbReference type="NCBI Taxonomy" id="55969"/>
    <lineage>
        <taxon>Bacteria</taxon>
        <taxon>Bacillati</taxon>
        <taxon>Actinomycetota</taxon>
        <taxon>Actinomycetes</taxon>
        <taxon>Micrococcales</taxon>
        <taxon>Microbacteriaceae</taxon>
        <taxon>Leucobacter</taxon>
    </lineage>
</organism>
<dbReference type="InterPro" id="IPR015943">
    <property type="entry name" value="WD40/YVTN_repeat-like_dom_sf"/>
</dbReference>
<dbReference type="SUPFAM" id="SSF50969">
    <property type="entry name" value="YVTN repeat-like/Quinoprotein amine dehydrogenase"/>
    <property type="match status" value="1"/>
</dbReference>
<dbReference type="AlphaFoldDB" id="A0A0D0H9H0"/>
<name>A0A0D0H9H0_9MICO</name>
<protein>
    <recommendedName>
        <fullName evidence="4">PKD/Chitinase domain-containing protein</fullName>
    </recommendedName>
</protein>
<dbReference type="NCBIfam" id="TIGR01167">
    <property type="entry name" value="LPXTG_anchor"/>
    <property type="match status" value="1"/>
</dbReference>
<comment type="caution">
    <text evidence="5">The sequence shown here is derived from an EMBL/GenBank/DDBJ whole genome shotgun (WGS) entry which is preliminary data.</text>
</comment>
<sequence length="647" mass="67123">MVRPDFRASITAAFAALALIATPVAANAVPLEPPIDVDPTPTMEKPEPLPGSADRQFDSVTAREIPLGEGVMPFDIAVTADGTTAFVTGAHVGAVFVVDLTPGAERTVETVDLAGALGKPKLKPTFLTLSADEETVIVAVEDGFDGGVVAIDRDRTEPAAARLVSIGQGSLNEIVATDAGVFGASPDGRLYRFNSSGTQLLDNVKPDLPVSFTAAGIDPVTDDFMAIGPRTDGGKTGIAAFTDQGFLGPVTSRGTERLSVIDDIDQIGSQVFFAGGASVGTVDIASGTEPVTIYTHAIGELMAGVFAERSGYDEYPEFVPPDHQRVYGVSIEWEMLLATDLEGKVRSPSYRQTGEATEVVPNLKTGALYAANRGWSSSPGSTITVVDRPTVSAPTQQCETADYSVTVAGIKSEFTGANKDVMISGVQWQIREGGAGEWVDLAGETGTTLSGVETAAHADGTQVRARWLDDFWAQRGETSAVSLCADEVELTPPTITDPQQLSNGTVGTAYDEVRFTATGDEPIRWTLTVTGPNGPIDGPPPGLTFDPETGKLSGTPTTAGTYTLTVTATNEAGSDSKDYKLVVVERAVVPDPPVVSPDPPGTLPGSPGPLPETGGSGSAAGLALGALLLGAGLWATLSRRTVFRSGK</sequence>
<dbReference type="InterPro" id="IPR015919">
    <property type="entry name" value="Cadherin-like_sf"/>
</dbReference>
<accession>A0A0D0H9H0</accession>
<evidence type="ECO:0000259" key="4">
    <source>
        <dbReference type="SMART" id="SM00089"/>
    </source>
</evidence>
<dbReference type="RefSeq" id="WP_042542618.1">
    <property type="nucleotide sequence ID" value="NZ_JXSQ01000001.1"/>
</dbReference>
<dbReference type="Pfam" id="PF05345">
    <property type="entry name" value="He_PIG"/>
    <property type="match status" value="1"/>
</dbReference>
<dbReference type="GO" id="GO:0005975">
    <property type="term" value="P:carbohydrate metabolic process"/>
    <property type="evidence" value="ECO:0007669"/>
    <property type="project" value="UniProtKB-ARBA"/>
</dbReference>
<feature type="domain" description="PKD/Chitinase" evidence="4">
    <location>
        <begin position="497"/>
        <end position="587"/>
    </location>
</feature>
<keyword evidence="2" id="KW-0472">Membrane</keyword>
<dbReference type="InterPro" id="IPR013783">
    <property type="entry name" value="Ig-like_fold"/>
</dbReference>
<feature type="chain" id="PRO_5002211291" description="PKD/Chitinase domain-containing protein" evidence="3">
    <location>
        <begin position="29"/>
        <end position="647"/>
    </location>
</feature>
<feature type="region of interest" description="Disordered" evidence="1">
    <location>
        <begin position="32"/>
        <end position="55"/>
    </location>
</feature>
<feature type="signal peptide" evidence="3">
    <location>
        <begin position="1"/>
        <end position="28"/>
    </location>
</feature>
<dbReference type="GO" id="GO:0016020">
    <property type="term" value="C:membrane"/>
    <property type="evidence" value="ECO:0007669"/>
    <property type="project" value="InterPro"/>
</dbReference>
<dbReference type="SUPFAM" id="SSF49313">
    <property type="entry name" value="Cadherin-like"/>
    <property type="match status" value="1"/>
</dbReference>
<keyword evidence="3" id="KW-0732">Signal</keyword>
<dbReference type="Gene3D" id="2.60.40.10">
    <property type="entry name" value="Immunoglobulins"/>
    <property type="match status" value="1"/>
</dbReference>
<evidence type="ECO:0000256" key="1">
    <source>
        <dbReference type="SAM" id="MobiDB-lite"/>
    </source>
</evidence>
<evidence type="ECO:0000313" key="5">
    <source>
        <dbReference type="EMBL" id="KIP53860.1"/>
    </source>
</evidence>
<dbReference type="EMBL" id="JXSQ01000001">
    <property type="protein sequence ID" value="KIP53860.1"/>
    <property type="molecule type" value="Genomic_DNA"/>
</dbReference>
<feature type="compositionally biased region" description="Pro residues" evidence="1">
    <location>
        <begin position="590"/>
        <end position="610"/>
    </location>
</feature>